<dbReference type="CDD" id="cd22028">
    <property type="entry name" value="HMG-box_SoxA_SoxB_SoxG"/>
    <property type="match status" value="1"/>
</dbReference>
<feature type="domain" description="HMG box" evidence="6">
    <location>
        <begin position="62"/>
        <end position="130"/>
    </location>
</feature>
<dbReference type="InterPro" id="IPR009071">
    <property type="entry name" value="HMG_box_dom"/>
</dbReference>
<name>A0AAJ7PAT6_9ACAR</name>
<evidence type="ECO:0000256" key="3">
    <source>
        <dbReference type="ARBA" id="ARBA00023242"/>
    </source>
</evidence>
<feature type="region of interest" description="Disordered" evidence="5">
    <location>
        <begin position="111"/>
        <end position="200"/>
    </location>
</feature>
<dbReference type="FunFam" id="1.10.30.10:FF:000002">
    <property type="entry name" value="transcription factor Sox-2"/>
    <property type="match status" value="1"/>
</dbReference>
<dbReference type="GO" id="GO:0007420">
    <property type="term" value="P:brain development"/>
    <property type="evidence" value="ECO:0007669"/>
    <property type="project" value="TreeGrafter"/>
</dbReference>
<accession>A0AAJ7PAT6</accession>
<reference evidence="8" key="1">
    <citation type="submission" date="2025-08" db="UniProtKB">
        <authorList>
            <consortium name="RefSeq"/>
        </authorList>
    </citation>
    <scope>IDENTIFICATION</scope>
</reference>
<evidence type="ECO:0000256" key="1">
    <source>
        <dbReference type="ARBA" id="ARBA00004123"/>
    </source>
</evidence>
<evidence type="ECO:0000313" key="7">
    <source>
        <dbReference type="Proteomes" id="UP000694867"/>
    </source>
</evidence>
<evidence type="ECO:0000313" key="8">
    <source>
        <dbReference type="RefSeq" id="XP_018496864.2"/>
    </source>
</evidence>
<feature type="DNA-binding region" description="HMG box" evidence="4">
    <location>
        <begin position="62"/>
        <end position="130"/>
    </location>
</feature>
<dbReference type="PANTHER" id="PTHR10270:SF324">
    <property type="entry name" value="SOX DOMAIN-CONTAINING PROTEIN DICHAETE-RELATED"/>
    <property type="match status" value="1"/>
</dbReference>
<organism evidence="7 8">
    <name type="scientific">Galendromus occidentalis</name>
    <name type="common">western predatory mite</name>
    <dbReference type="NCBI Taxonomy" id="34638"/>
    <lineage>
        <taxon>Eukaryota</taxon>
        <taxon>Metazoa</taxon>
        <taxon>Ecdysozoa</taxon>
        <taxon>Arthropoda</taxon>
        <taxon>Chelicerata</taxon>
        <taxon>Arachnida</taxon>
        <taxon>Acari</taxon>
        <taxon>Parasitiformes</taxon>
        <taxon>Mesostigmata</taxon>
        <taxon>Gamasina</taxon>
        <taxon>Phytoseioidea</taxon>
        <taxon>Phytoseiidae</taxon>
        <taxon>Typhlodrominae</taxon>
        <taxon>Galendromus</taxon>
    </lineage>
</organism>
<dbReference type="PRINTS" id="PR00886">
    <property type="entry name" value="HIGHMOBLTY12"/>
</dbReference>
<evidence type="ECO:0000256" key="4">
    <source>
        <dbReference type="PROSITE-ProRule" id="PRU00267"/>
    </source>
</evidence>
<dbReference type="Proteomes" id="UP000694867">
    <property type="component" value="Unplaced"/>
</dbReference>
<dbReference type="AlphaFoldDB" id="A0AAJ7PAT6"/>
<comment type="subcellular location">
    <subcellularLocation>
        <location evidence="1">Nucleus</location>
    </subcellularLocation>
</comment>
<dbReference type="GO" id="GO:0005634">
    <property type="term" value="C:nucleus"/>
    <property type="evidence" value="ECO:0007669"/>
    <property type="project" value="UniProtKB-SubCell"/>
</dbReference>
<dbReference type="GeneID" id="100908535"/>
<keyword evidence="3 4" id="KW-0539">Nucleus</keyword>
<dbReference type="SUPFAM" id="SSF47095">
    <property type="entry name" value="HMG-box"/>
    <property type="match status" value="1"/>
</dbReference>
<dbReference type="GO" id="GO:0030182">
    <property type="term" value="P:neuron differentiation"/>
    <property type="evidence" value="ECO:0007669"/>
    <property type="project" value="TreeGrafter"/>
</dbReference>
<sequence>MMNFEGRISRPEDQHCPNGLMLPFNPPFDYRSISNQFFAVKDESQNLRNECIDMVNQDDNHVKRPMNAFMVWSRAQRRKIALENPKMHNSEISKRLGTEWKRLSESSKRPFIEEAKRLRAQHMKEHPDYKYKPRRKPKSTSSAERQQPPKKEFPPFYEYLGRDDEKRLNVPLPQHPFLGRLVPASNQTTSLTDHRSDRLP</sequence>
<keyword evidence="7" id="KW-1185">Reference proteome</keyword>
<dbReference type="InterPro" id="IPR050140">
    <property type="entry name" value="SRY-related_HMG-box_TF-like"/>
</dbReference>
<dbReference type="Pfam" id="PF00505">
    <property type="entry name" value="HMG_box"/>
    <property type="match status" value="1"/>
</dbReference>
<dbReference type="GO" id="GO:0000122">
    <property type="term" value="P:negative regulation of transcription by RNA polymerase II"/>
    <property type="evidence" value="ECO:0007669"/>
    <property type="project" value="TreeGrafter"/>
</dbReference>
<evidence type="ECO:0000256" key="2">
    <source>
        <dbReference type="ARBA" id="ARBA00023125"/>
    </source>
</evidence>
<proteinExistence type="predicted"/>
<dbReference type="GO" id="GO:0001228">
    <property type="term" value="F:DNA-binding transcription activator activity, RNA polymerase II-specific"/>
    <property type="evidence" value="ECO:0007669"/>
    <property type="project" value="TreeGrafter"/>
</dbReference>
<dbReference type="RefSeq" id="XP_018496864.2">
    <property type="nucleotide sequence ID" value="XM_018641348.2"/>
</dbReference>
<dbReference type="Gene3D" id="1.10.30.10">
    <property type="entry name" value="High mobility group box domain"/>
    <property type="match status" value="1"/>
</dbReference>
<keyword evidence="2 4" id="KW-0238">DNA-binding</keyword>
<evidence type="ECO:0000259" key="6">
    <source>
        <dbReference type="PROSITE" id="PS50118"/>
    </source>
</evidence>
<dbReference type="SMART" id="SM00398">
    <property type="entry name" value="HMG"/>
    <property type="match status" value="1"/>
</dbReference>
<dbReference type="InterPro" id="IPR036910">
    <property type="entry name" value="HMG_box_dom_sf"/>
</dbReference>
<evidence type="ECO:0000256" key="5">
    <source>
        <dbReference type="SAM" id="MobiDB-lite"/>
    </source>
</evidence>
<dbReference type="GO" id="GO:0000978">
    <property type="term" value="F:RNA polymerase II cis-regulatory region sequence-specific DNA binding"/>
    <property type="evidence" value="ECO:0007669"/>
    <property type="project" value="TreeGrafter"/>
</dbReference>
<dbReference type="PANTHER" id="PTHR10270">
    <property type="entry name" value="SOX TRANSCRIPTION FACTOR"/>
    <property type="match status" value="1"/>
</dbReference>
<feature type="compositionally biased region" description="Basic and acidic residues" evidence="5">
    <location>
        <begin position="111"/>
        <end position="131"/>
    </location>
</feature>
<dbReference type="KEGG" id="goe:100908535"/>
<gene>
    <name evidence="8" type="primary">LOC100908535</name>
</gene>
<protein>
    <submittedName>
        <fullName evidence="8">Transcription factor SOX-14</fullName>
    </submittedName>
</protein>
<dbReference type="PROSITE" id="PS50118">
    <property type="entry name" value="HMG_BOX_2"/>
    <property type="match status" value="1"/>
</dbReference>